<feature type="region of interest" description="Disordered" evidence="1">
    <location>
        <begin position="359"/>
        <end position="382"/>
    </location>
</feature>
<gene>
    <name evidence="2" type="ORF">LNINA_LOCUS5578</name>
</gene>
<feature type="region of interest" description="Disordered" evidence="1">
    <location>
        <begin position="181"/>
        <end position="209"/>
    </location>
</feature>
<feature type="compositionally biased region" description="Basic residues" evidence="1">
    <location>
        <begin position="364"/>
        <end position="373"/>
    </location>
</feature>
<feature type="compositionally biased region" description="Polar residues" evidence="1">
    <location>
        <begin position="74"/>
        <end position="84"/>
    </location>
</feature>
<feature type="compositionally biased region" description="Polar residues" evidence="1">
    <location>
        <begin position="190"/>
        <end position="203"/>
    </location>
</feature>
<organism evidence="2 3">
    <name type="scientific">Leptosia nina</name>
    <dbReference type="NCBI Taxonomy" id="320188"/>
    <lineage>
        <taxon>Eukaryota</taxon>
        <taxon>Metazoa</taxon>
        <taxon>Ecdysozoa</taxon>
        <taxon>Arthropoda</taxon>
        <taxon>Hexapoda</taxon>
        <taxon>Insecta</taxon>
        <taxon>Pterygota</taxon>
        <taxon>Neoptera</taxon>
        <taxon>Endopterygota</taxon>
        <taxon>Lepidoptera</taxon>
        <taxon>Glossata</taxon>
        <taxon>Ditrysia</taxon>
        <taxon>Papilionoidea</taxon>
        <taxon>Pieridae</taxon>
        <taxon>Pierinae</taxon>
        <taxon>Leptosia</taxon>
    </lineage>
</organism>
<protein>
    <recommendedName>
        <fullName evidence="4">S-antigen protein</fullName>
    </recommendedName>
</protein>
<comment type="caution">
    <text evidence="2">The sequence shown here is derived from an EMBL/GenBank/DDBJ whole genome shotgun (WGS) entry which is preliminary data.</text>
</comment>
<evidence type="ECO:0000256" key="1">
    <source>
        <dbReference type="SAM" id="MobiDB-lite"/>
    </source>
</evidence>
<name>A0AAV1JAE7_9NEOP</name>
<dbReference type="Proteomes" id="UP001497472">
    <property type="component" value="Unassembled WGS sequence"/>
</dbReference>
<evidence type="ECO:0008006" key="4">
    <source>
        <dbReference type="Google" id="ProtNLM"/>
    </source>
</evidence>
<evidence type="ECO:0000313" key="3">
    <source>
        <dbReference type="Proteomes" id="UP001497472"/>
    </source>
</evidence>
<keyword evidence="3" id="KW-1185">Reference proteome</keyword>
<dbReference type="AlphaFoldDB" id="A0AAV1JAE7"/>
<evidence type="ECO:0000313" key="2">
    <source>
        <dbReference type="EMBL" id="CAK1545969.1"/>
    </source>
</evidence>
<feature type="region of interest" description="Disordered" evidence="1">
    <location>
        <begin position="71"/>
        <end position="103"/>
    </location>
</feature>
<dbReference type="EMBL" id="CAVLEF010000007">
    <property type="protein sequence ID" value="CAK1545969.1"/>
    <property type="molecule type" value="Genomic_DNA"/>
</dbReference>
<proteinExistence type="predicted"/>
<reference evidence="2 3" key="1">
    <citation type="submission" date="2023-11" db="EMBL/GenBank/DDBJ databases">
        <authorList>
            <person name="Okamura Y."/>
        </authorList>
    </citation>
    <scope>NUCLEOTIDE SEQUENCE [LARGE SCALE GENOMIC DNA]</scope>
</reference>
<accession>A0AAV1JAE7</accession>
<sequence>MSARNYLSAREKPNKVEYLPYINQQKFSRRSELPVLSANAYSLNRNLFYPYCSNFSGDSVDIIERSGTPYSDFLSESETGTPDFNSEESDSSAGSVLKRNTEEATRTLADEWERIERTLYNENGEKCTRPEIIEECLQWQQLHPQFRVVGKAIPIPEKKVPYRQIEHEEVIAMNYSDYEQFSESEDRHSQSSTDITPTNSPRASSEHITDTKLSREKMFNYGPNNLSDTFSSLLQITPIHIRTPILKKRQSQSILRSEIASSRWMKSNRPDTSINLERNSAKSYISLYDTRNLSNICSLDRKMNGRINTARLRDSQLQNLYSPESHTELSSRGLYQNYGVKKVSLPPLLLEEERKKIPIASAKKQNKTRKSSTKMHIDRRYN</sequence>